<evidence type="ECO:0000313" key="3">
    <source>
        <dbReference type="Proteomes" id="UP000007845"/>
    </source>
</evidence>
<protein>
    <submittedName>
        <fullName evidence="2">Uncharacterized protein</fullName>
    </submittedName>
</protein>
<accession>F0JFU0</accession>
<dbReference type="Proteomes" id="UP000007845">
    <property type="component" value="Chromosome"/>
</dbReference>
<evidence type="ECO:0000313" key="2">
    <source>
        <dbReference type="EMBL" id="EGB13768.1"/>
    </source>
</evidence>
<sequence length="304" mass="35338">MADLDIRIPDPDDEYTIRIAPGYVSITDHNKPKASGPKKQKAKVSKSPAAPSRSRFTDKSRLSLQKALNEIKLHKTPTHYIVLTCMTSPSPKDWKRAITNLRRRFVANFPRSWFFWRLMPETQRGVPILHLLGRLENDMPEDELQNLVKGWWVKINDLDGTMEDRAVRVQVVSDSPEKLFRKMGSDEPTTHHTSCFESWGKLGKRWAVWNEKNVPFDVVEEITVKHDCHHEIKRVLLDAVEQDIHEIEARLQGQTGSSEYFKLVDSLNKKQQYLDKIRAMDDNLIFLDAKDMALFRDTLREFSD</sequence>
<organism evidence="2 3">
    <name type="scientific">Pseudodesulfovibrio mercurii</name>
    <dbReference type="NCBI Taxonomy" id="641491"/>
    <lineage>
        <taxon>Bacteria</taxon>
        <taxon>Pseudomonadati</taxon>
        <taxon>Thermodesulfobacteriota</taxon>
        <taxon>Desulfovibrionia</taxon>
        <taxon>Desulfovibrionales</taxon>
        <taxon>Desulfovibrionaceae</taxon>
    </lineage>
</organism>
<dbReference type="AlphaFoldDB" id="F0JFU0"/>
<keyword evidence="3" id="KW-1185">Reference proteome</keyword>
<evidence type="ECO:0000256" key="1">
    <source>
        <dbReference type="SAM" id="MobiDB-lite"/>
    </source>
</evidence>
<reference evidence="2 3" key="1">
    <citation type="journal article" date="2011" name="J. Bacteriol.">
        <title>Genome sequence of the mercury-methylating strain Desulfovibrio desulfuricans ND132.</title>
        <authorList>
            <person name="Brown S.D."/>
            <person name="Gilmour C.C."/>
            <person name="Kucken A.M."/>
            <person name="Wall J.D."/>
            <person name="Elias D.A."/>
            <person name="Brandt C.C."/>
            <person name="Podar M."/>
            <person name="Chertkov O."/>
            <person name="Held B."/>
            <person name="Bruce D.C."/>
            <person name="Detter J.C."/>
            <person name="Tapia R."/>
            <person name="Han C.S."/>
            <person name="Goodwin L.A."/>
            <person name="Cheng J.F."/>
            <person name="Pitluck S."/>
            <person name="Woyke T."/>
            <person name="Mikhailova N."/>
            <person name="Ivanova N.N."/>
            <person name="Han J."/>
            <person name="Lucas S."/>
            <person name="Lapidus A.L."/>
            <person name="Land M.L."/>
            <person name="Hauser L.J."/>
            <person name="Palumbo A.V."/>
        </authorList>
    </citation>
    <scope>NUCLEOTIDE SEQUENCE [LARGE SCALE GENOMIC DNA]</scope>
    <source>
        <strain evidence="2 3">ND132</strain>
    </source>
</reference>
<dbReference type="EMBL" id="CP003220">
    <property type="protein sequence ID" value="EGB13768.1"/>
    <property type="molecule type" value="Genomic_DNA"/>
</dbReference>
<gene>
    <name evidence="2" type="ORF">DND132_0552</name>
</gene>
<dbReference type="OrthoDB" id="5450354at2"/>
<dbReference type="HOGENOM" id="CLU_914395_0_0_7"/>
<proteinExistence type="predicted"/>
<name>F0JFU0_9BACT</name>
<feature type="region of interest" description="Disordered" evidence="1">
    <location>
        <begin position="26"/>
        <end position="56"/>
    </location>
</feature>
<dbReference type="RefSeq" id="WP_014321196.1">
    <property type="nucleotide sequence ID" value="NC_016803.1"/>
</dbReference>
<dbReference type="KEGG" id="ddn:DND132_0552"/>